<dbReference type="Gene3D" id="3.50.50.60">
    <property type="entry name" value="FAD/NAD(P)-binding domain"/>
    <property type="match status" value="2"/>
</dbReference>
<dbReference type="AlphaFoldDB" id="A0A6G4VMI4"/>
<dbReference type="SUPFAM" id="SSF51905">
    <property type="entry name" value="FAD/NAD(P)-binding domain"/>
    <property type="match status" value="1"/>
</dbReference>
<dbReference type="PANTHER" id="PTHR42949">
    <property type="entry name" value="ANAEROBIC GLYCEROL-3-PHOSPHATE DEHYDROGENASE SUBUNIT B"/>
    <property type="match status" value="1"/>
</dbReference>
<dbReference type="Proteomes" id="UP000472335">
    <property type="component" value="Unassembled WGS sequence"/>
</dbReference>
<evidence type="ECO:0000313" key="3">
    <source>
        <dbReference type="EMBL" id="NGO15382.1"/>
    </source>
</evidence>
<dbReference type="GO" id="GO:0016491">
    <property type="term" value="F:oxidoreductase activity"/>
    <property type="evidence" value="ECO:0007669"/>
    <property type="project" value="UniProtKB-KW"/>
</dbReference>
<keyword evidence="4" id="KW-1185">Reference proteome</keyword>
<dbReference type="InterPro" id="IPR051691">
    <property type="entry name" value="Metab_Enz_Cyan_OpOx_G3PDH"/>
</dbReference>
<dbReference type="InterPro" id="IPR023753">
    <property type="entry name" value="FAD/NAD-binding_dom"/>
</dbReference>
<feature type="non-terminal residue" evidence="3">
    <location>
        <position position="1"/>
    </location>
</feature>
<dbReference type="PANTHER" id="PTHR42949:SF3">
    <property type="entry name" value="ANAEROBIC GLYCEROL-3-PHOSPHATE DEHYDROGENASE SUBUNIT B"/>
    <property type="match status" value="1"/>
</dbReference>
<dbReference type="Pfam" id="PF07992">
    <property type="entry name" value="Pyr_redox_2"/>
    <property type="match status" value="1"/>
</dbReference>
<proteinExistence type="predicted"/>
<dbReference type="RefSeq" id="WP_165270633.1">
    <property type="nucleotide sequence ID" value="NZ_JAAKZY010000374.1"/>
</dbReference>
<comment type="caution">
    <text evidence="3">The sequence shown here is derived from an EMBL/GenBank/DDBJ whole genome shotgun (WGS) entry which is preliminary data.</text>
</comment>
<accession>A0A6G4VMI4</accession>
<evidence type="ECO:0000256" key="1">
    <source>
        <dbReference type="ARBA" id="ARBA00023002"/>
    </source>
</evidence>
<evidence type="ECO:0000313" key="4">
    <source>
        <dbReference type="Proteomes" id="UP000472335"/>
    </source>
</evidence>
<sequence>RGRSVTAMVTEPRYCPHRGFGRLPVSGSAFARRGVAAALGAGAVIRTGVTALDWAGPSPGDPHLGPLALETVSPSGPETITAKAVVLATGGRERPRSARLVAGTRPAGVFTGGELQQTVHLHRQTVGSRAVVIGAEQVGFAAVDTLSGAGVDVTAMVTERPRDGVAMLRRLNSRLRQGVPLLTDTSVTELLGHGRLTGVRLRHRDGRTTTLPCDTIVFTGNFVPDHELARRGGLDLDPQTHGPAVDAAFRTSRRGVFAVGGLLHAGASAAVAAREGRRAAHHVRAHLSADSV</sequence>
<organism evidence="3 4">
    <name type="scientific">Streptomyces scabichelini</name>
    <dbReference type="NCBI Taxonomy" id="2711217"/>
    <lineage>
        <taxon>Bacteria</taxon>
        <taxon>Bacillati</taxon>
        <taxon>Actinomycetota</taxon>
        <taxon>Actinomycetes</taxon>
        <taxon>Kitasatosporales</taxon>
        <taxon>Streptomycetaceae</taxon>
        <taxon>Streptomyces</taxon>
    </lineage>
</organism>
<dbReference type="EMBL" id="JAAKZY010000374">
    <property type="protein sequence ID" value="NGO15382.1"/>
    <property type="molecule type" value="Genomic_DNA"/>
</dbReference>
<dbReference type="InterPro" id="IPR036188">
    <property type="entry name" value="FAD/NAD-bd_sf"/>
</dbReference>
<dbReference type="PRINTS" id="PR00469">
    <property type="entry name" value="PNDRDTASEII"/>
</dbReference>
<protein>
    <submittedName>
        <fullName evidence="3">FAD-dependent oxidoreductase</fullName>
    </submittedName>
</protein>
<reference evidence="3 4" key="1">
    <citation type="submission" date="2020-02" db="EMBL/GenBank/DDBJ databases">
        <title>Whole-genome analyses of novel actinobacteria.</title>
        <authorList>
            <person name="Sahin N."/>
            <person name="Gencbay T."/>
        </authorList>
    </citation>
    <scope>NUCLEOTIDE SEQUENCE [LARGE SCALE GENOMIC DNA]</scope>
    <source>
        <strain evidence="3 4">HC44</strain>
    </source>
</reference>
<keyword evidence="1" id="KW-0560">Oxidoreductase</keyword>
<feature type="domain" description="FAD/NAD(P)-binding" evidence="2">
    <location>
        <begin position="75"/>
        <end position="276"/>
    </location>
</feature>
<evidence type="ECO:0000259" key="2">
    <source>
        <dbReference type="Pfam" id="PF07992"/>
    </source>
</evidence>
<gene>
    <name evidence="3" type="ORF">G5C60_49355</name>
</gene>
<name>A0A6G4VMI4_9ACTN</name>